<dbReference type="PANTHER" id="PTHR28055">
    <property type="entry name" value="ALTERED INHERITANCE OF MITOCHONDRIA PROTEIN 41, MITOCHONDRIAL"/>
    <property type="match status" value="1"/>
</dbReference>
<dbReference type="AlphaFoldDB" id="A0A6S6UKD5"/>
<dbReference type="PANTHER" id="PTHR28055:SF1">
    <property type="entry name" value="ALTERED INHERITANCE OF MITOCHONDRIA PROTEIN 41, MITOCHONDRIAL"/>
    <property type="match status" value="1"/>
</dbReference>
<dbReference type="InterPro" id="IPR003789">
    <property type="entry name" value="Asn/Gln_tRNA_amidoTrase-B-like"/>
</dbReference>
<name>A0A6S6UKD5_9BACT</name>
<dbReference type="Gene3D" id="1.10.1510.10">
    <property type="entry name" value="Uncharacterised protein YqeY/AIM41 PF09424, N-terminal domain"/>
    <property type="match status" value="1"/>
</dbReference>
<dbReference type="GO" id="GO:0016884">
    <property type="term" value="F:carbon-nitrogen ligase activity, with glutamine as amido-N-donor"/>
    <property type="evidence" value="ECO:0007669"/>
    <property type="project" value="InterPro"/>
</dbReference>
<protein>
    <submittedName>
        <fullName evidence="1">Transamidase GatB domain protein</fullName>
    </submittedName>
</protein>
<dbReference type="InterPro" id="IPR042184">
    <property type="entry name" value="YqeY/Aim41_N"/>
</dbReference>
<dbReference type="EMBL" id="CACVAQ010000549">
    <property type="protein sequence ID" value="CAA6830357.1"/>
    <property type="molecule type" value="Genomic_DNA"/>
</dbReference>
<evidence type="ECO:0000313" key="1">
    <source>
        <dbReference type="EMBL" id="CAA6830357.1"/>
    </source>
</evidence>
<sequence length="148" mass="16527">MSLTDRINAGIKDAMKQKNEAGKRTLRAIKAQLILLKTSGSGTEITEDQEVKMLQKMVKERQDSYEIYIKQDRVDLATPEKEEMDIIKEFLPKQMSEEELTLAIKGIVEQVGANSMKDMGKVMGMANQQFGGKADGKTISMIVKSLLS</sequence>
<dbReference type="SUPFAM" id="SSF89095">
    <property type="entry name" value="GatB/YqeY motif"/>
    <property type="match status" value="1"/>
</dbReference>
<reference evidence="1" key="1">
    <citation type="submission" date="2020-01" db="EMBL/GenBank/DDBJ databases">
        <authorList>
            <person name="Meier V. D."/>
            <person name="Meier V D."/>
        </authorList>
    </citation>
    <scope>NUCLEOTIDE SEQUENCE</scope>
    <source>
        <strain evidence="1">HLG_WM_MAG_10</strain>
    </source>
</reference>
<dbReference type="InterPro" id="IPR023168">
    <property type="entry name" value="GatB_Yqey_C_2"/>
</dbReference>
<accession>A0A6S6UKD5</accession>
<dbReference type="InterPro" id="IPR019004">
    <property type="entry name" value="YqeY/Aim41"/>
</dbReference>
<proteinExistence type="predicted"/>
<organism evidence="1">
    <name type="scientific">uncultured Aureispira sp</name>
    <dbReference type="NCBI Taxonomy" id="1331704"/>
    <lineage>
        <taxon>Bacteria</taxon>
        <taxon>Pseudomonadati</taxon>
        <taxon>Bacteroidota</taxon>
        <taxon>Saprospiria</taxon>
        <taxon>Saprospirales</taxon>
        <taxon>Saprospiraceae</taxon>
        <taxon>Aureispira</taxon>
        <taxon>environmental samples</taxon>
    </lineage>
</organism>
<gene>
    <name evidence="1" type="ORF">HELGO_WM27272</name>
</gene>
<dbReference type="Gene3D" id="1.10.10.410">
    <property type="match status" value="1"/>
</dbReference>
<dbReference type="Pfam" id="PF09424">
    <property type="entry name" value="YqeY"/>
    <property type="match status" value="1"/>
</dbReference>